<protein>
    <submittedName>
        <fullName evidence="1">SGNH/GDSL hydrolase family protein</fullName>
    </submittedName>
</protein>
<gene>
    <name evidence="1" type="ORF">OED52_12990</name>
</gene>
<accession>A0ACD4DC37</accession>
<name>A0ACD4DC37_9NOCA</name>
<evidence type="ECO:0000313" key="1">
    <source>
        <dbReference type="EMBL" id="UYP17601.1"/>
    </source>
</evidence>
<reference evidence="1" key="1">
    <citation type="submission" date="2022-10" db="EMBL/GenBank/DDBJ databases">
        <title>Rhodococcus ferula Z13 complete genome.</title>
        <authorList>
            <person name="Long X."/>
            <person name="Zang M."/>
        </authorList>
    </citation>
    <scope>NUCLEOTIDE SEQUENCE</scope>
    <source>
        <strain evidence="1">Z13</strain>
    </source>
</reference>
<keyword evidence="2" id="KW-1185">Reference proteome</keyword>
<proteinExistence type="predicted"/>
<dbReference type="EMBL" id="CP107551">
    <property type="protein sequence ID" value="UYP17601.1"/>
    <property type="molecule type" value="Genomic_DNA"/>
</dbReference>
<keyword evidence="1" id="KW-0378">Hydrolase</keyword>
<sequence length="262" mass="28857">MTSSDPVAANGEPDAAPQRPTLLVIGDSLSYYGPKGGLPADHPRIWPNLVAAELGWDVELVARIGWTTRDAWWAMTQDPRVWAAIPRAGAVVLAVGGMDTLPSPLPTALREGLRYIRPPALRRVARTAYGWLQPRLSPLGRPVALPPRVSVEYLETIRDSLAYMRPDLPVIATLPSVHRSEQYRSVHRGRLPAVRAIVAWAREKSVPLVDLGEAVRENVFSDDANPDGIHWGWEGHRRVAEAVGEAVRMVHRDAQSPVEGIR</sequence>
<dbReference type="Proteomes" id="UP001156484">
    <property type="component" value="Chromosome"/>
</dbReference>
<organism evidence="1 2">
    <name type="scientific">Rhodococcus sacchari</name>
    <dbReference type="NCBI Taxonomy" id="2962047"/>
    <lineage>
        <taxon>Bacteria</taxon>
        <taxon>Bacillati</taxon>
        <taxon>Actinomycetota</taxon>
        <taxon>Actinomycetes</taxon>
        <taxon>Mycobacteriales</taxon>
        <taxon>Nocardiaceae</taxon>
        <taxon>Rhodococcus</taxon>
    </lineage>
</organism>
<evidence type="ECO:0000313" key="2">
    <source>
        <dbReference type="Proteomes" id="UP001156484"/>
    </source>
</evidence>